<dbReference type="InterPro" id="IPR002104">
    <property type="entry name" value="Integrase_catalytic"/>
</dbReference>
<sequence length="372" mass="43188">MVRVKLKGKELKNGLTSLYLEYYPPIVDSKSGKMVRRENLKLYIQKGTRDPFEKQKNQIVMATAEKRRIDRETKLLTGAFEEGSFFAQNDSFLDFFKLECRKRASSDGNYNNWLSTYKYLEKFSGGSILFKEINEKFCERFKQFLIETKSIHNGTKKLSSNTKHSYFNKFKAAVRTAYEDNLLAKNFTSRIKSPVSENPYREFLSLDELKLLRQTPCENPVLKIAGLFSALTGLRWSDIHDLHWGNLLHSKEIGNYIRFMQKKTKGQETLPISTQAFELLGVRQDNQSRVFPGLKYSSYTNIIIDRWVRDAGIQKKITFHCFRHSYATLLLTMGIDIYTVSKMLGHRQVKTTEIYGKIINAKKVEAANKITI</sequence>
<dbReference type="InterPro" id="IPR010998">
    <property type="entry name" value="Integrase_recombinase_N"/>
</dbReference>
<name>A0A8H9KU30_9SPHI</name>
<evidence type="ECO:0000256" key="3">
    <source>
        <dbReference type="ARBA" id="ARBA00023172"/>
    </source>
</evidence>
<evidence type="ECO:0000256" key="1">
    <source>
        <dbReference type="ARBA" id="ARBA00008857"/>
    </source>
</evidence>
<dbReference type="RefSeq" id="WP_182498432.1">
    <property type="nucleotide sequence ID" value="NZ_BMKM01000003.1"/>
</dbReference>
<dbReference type="PROSITE" id="PS51898">
    <property type="entry name" value="TYR_RECOMBINASE"/>
    <property type="match status" value="1"/>
</dbReference>
<keyword evidence="3" id="KW-0233">DNA recombination</keyword>
<dbReference type="Pfam" id="PF13102">
    <property type="entry name" value="Phage_int_SAM_5"/>
    <property type="match status" value="1"/>
</dbReference>
<feature type="domain" description="Tyr recombinase" evidence="4">
    <location>
        <begin position="199"/>
        <end position="368"/>
    </location>
</feature>
<dbReference type="InterPro" id="IPR025269">
    <property type="entry name" value="SAM-like_dom"/>
</dbReference>
<reference evidence="5" key="1">
    <citation type="journal article" date="2014" name="Int. J. Syst. Evol. Microbiol.">
        <title>Complete genome sequence of Corynebacterium casei LMG S-19264T (=DSM 44701T), isolated from a smear-ripened cheese.</title>
        <authorList>
            <consortium name="US DOE Joint Genome Institute (JGI-PGF)"/>
            <person name="Walter F."/>
            <person name="Albersmeier A."/>
            <person name="Kalinowski J."/>
            <person name="Ruckert C."/>
        </authorList>
    </citation>
    <scope>NUCLEOTIDE SEQUENCE</scope>
    <source>
        <strain evidence="5">CGMCC 1.15966</strain>
    </source>
</reference>
<dbReference type="GO" id="GO:0003677">
    <property type="term" value="F:DNA binding"/>
    <property type="evidence" value="ECO:0007669"/>
    <property type="project" value="UniProtKB-KW"/>
</dbReference>
<evidence type="ECO:0000313" key="5">
    <source>
        <dbReference type="EMBL" id="GGE18520.1"/>
    </source>
</evidence>
<dbReference type="InterPro" id="IPR050090">
    <property type="entry name" value="Tyrosine_recombinase_XerCD"/>
</dbReference>
<dbReference type="InterPro" id="IPR013762">
    <property type="entry name" value="Integrase-like_cat_sf"/>
</dbReference>
<dbReference type="Gene3D" id="1.10.150.130">
    <property type="match status" value="1"/>
</dbReference>
<comment type="similarity">
    <text evidence="1">Belongs to the 'phage' integrase family.</text>
</comment>
<dbReference type="EMBL" id="BMKM01000003">
    <property type="protein sequence ID" value="GGE18520.1"/>
    <property type="molecule type" value="Genomic_DNA"/>
</dbReference>
<gene>
    <name evidence="5" type="ORF">GCM10011516_15210</name>
</gene>
<dbReference type="GO" id="GO:0006310">
    <property type="term" value="P:DNA recombination"/>
    <property type="evidence" value="ECO:0007669"/>
    <property type="project" value="UniProtKB-KW"/>
</dbReference>
<dbReference type="Gene3D" id="1.10.443.10">
    <property type="entry name" value="Intergrase catalytic core"/>
    <property type="match status" value="1"/>
</dbReference>
<dbReference type="Proteomes" id="UP000614460">
    <property type="component" value="Unassembled WGS sequence"/>
</dbReference>
<comment type="caution">
    <text evidence="5">The sequence shown here is derived from an EMBL/GenBank/DDBJ whole genome shotgun (WGS) entry which is preliminary data.</text>
</comment>
<keyword evidence="6" id="KW-1185">Reference proteome</keyword>
<proteinExistence type="inferred from homology"/>
<dbReference type="GO" id="GO:0015074">
    <property type="term" value="P:DNA integration"/>
    <property type="evidence" value="ECO:0007669"/>
    <property type="project" value="InterPro"/>
</dbReference>
<dbReference type="CDD" id="cd01185">
    <property type="entry name" value="INTN1_C_like"/>
    <property type="match status" value="1"/>
</dbReference>
<dbReference type="SUPFAM" id="SSF56349">
    <property type="entry name" value="DNA breaking-rejoining enzymes"/>
    <property type="match status" value="1"/>
</dbReference>
<dbReference type="Pfam" id="PF00589">
    <property type="entry name" value="Phage_integrase"/>
    <property type="match status" value="1"/>
</dbReference>
<reference evidence="5" key="2">
    <citation type="submission" date="2020-09" db="EMBL/GenBank/DDBJ databases">
        <authorList>
            <person name="Sun Q."/>
            <person name="Zhou Y."/>
        </authorList>
    </citation>
    <scope>NUCLEOTIDE SEQUENCE</scope>
    <source>
        <strain evidence="5">CGMCC 1.15966</strain>
    </source>
</reference>
<keyword evidence="2" id="KW-0238">DNA-binding</keyword>
<organism evidence="5 6">
    <name type="scientific">Sphingobacterium cellulitidis</name>
    <dbReference type="NCBI Taxonomy" id="1768011"/>
    <lineage>
        <taxon>Bacteria</taxon>
        <taxon>Pseudomonadati</taxon>
        <taxon>Bacteroidota</taxon>
        <taxon>Sphingobacteriia</taxon>
        <taxon>Sphingobacteriales</taxon>
        <taxon>Sphingobacteriaceae</taxon>
        <taxon>Sphingobacterium</taxon>
    </lineage>
</organism>
<dbReference type="PANTHER" id="PTHR30349:SF64">
    <property type="entry name" value="PROPHAGE INTEGRASE INTD-RELATED"/>
    <property type="match status" value="1"/>
</dbReference>
<dbReference type="InterPro" id="IPR011010">
    <property type="entry name" value="DNA_brk_join_enz"/>
</dbReference>
<accession>A0A8H9KU30</accession>
<dbReference type="PANTHER" id="PTHR30349">
    <property type="entry name" value="PHAGE INTEGRASE-RELATED"/>
    <property type="match status" value="1"/>
</dbReference>
<dbReference type="AlphaFoldDB" id="A0A8H9KU30"/>
<evidence type="ECO:0000256" key="2">
    <source>
        <dbReference type="ARBA" id="ARBA00023125"/>
    </source>
</evidence>
<evidence type="ECO:0000259" key="4">
    <source>
        <dbReference type="PROSITE" id="PS51898"/>
    </source>
</evidence>
<protein>
    <submittedName>
        <fullName evidence="5">Transposase</fullName>
    </submittedName>
</protein>
<evidence type="ECO:0000313" key="6">
    <source>
        <dbReference type="Proteomes" id="UP000614460"/>
    </source>
</evidence>